<dbReference type="AlphaFoldDB" id="A0A949U0I4"/>
<reference evidence="8" key="1">
    <citation type="submission" date="2020-12" db="EMBL/GenBank/DDBJ databases">
        <title>Clostridium thailandense sp. nov., a novel acetogenic bacterium isolated from peat land soil in Thailand.</title>
        <authorList>
            <person name="Chaikitkaew S."/>
            <person name="Birkeland N.K."/>
        </authorList>
    </citation>
    <scope>NUCLEOTIDE SEQUENCE</scope>
    <source>
        <strain evidence="8">PL3</strain>
    </source>
</reference>
<feature type="transmembrane region" description="Helical" evidence="6">
    <location>
        <begin position="12"/>
        <end position="32"/>
    </location>
</feature>
<feature type="domain" description="VTT" evidence="7">
    <location>
        <begin position="78"/>
        <end position="186"/>
    </location>
</feature>
<dbReference type="InterPro" id="IPR032816">
    <property type="entry name" value="VTT_dom"/>
</dbReference>
<name>A0A949U0I4_9CLOT</name>
<dbReference type="PANTHER" id="PTHR12677">
    <property type="entry name" value="GOLGI APPARATUS MEMBRANE PROTEIN TVP38-RELATED"/>
    <property type="match status" value="1"/>
</dbReference>
<proteinExistence type="inferred from homology"/>
<dbReference type="InterPro" id="IPR015414">
    <property type="entry name" value="TMEM64"/>
</dbReference>
<dbReference type="RefSeq" id="WP_218321087.1">
    <property type="nucleotide sequence ID" value="NZ_JAEEGC010000062.1"/>
</dbReference>
<dbReference type="Pfam" id="PF09335">
    <property type="entry name" value="VTT_dom"/>
    <property type="match status" value="1"/>
</dbReference>
<evidence type="ECO:0000259" key="7">
    <source>
        <dbReference type="Pfam" id="PF09335"/>
    </source>
</evidence>
<accession>A0A949U0I4</accession>
<keyword evidence="2 6" id="KW-1003">Cell membrane</keyword>
<dbReference type="GO" id="GO:0005886">
    <property type="term" value="C:plasma membrane"/>
    <property type="evidence" value="ECO:0007669"/>
    <property type="project" value="UniProtKB-SubCell"/>
</dbReference>
<feature type="transmembrane region" description="Helical" evidence="6">
    <location>
        <begin position="52"/>
        <end position="70"/>
    </location>
</feature>
<evidence type="ECO:0000313" key="9">
    <source>
        <dbReference type="Proteomes" id="UP000694308"/>
    </source>
</evidence>
<comment type="similarity">
    <text evidence="6">Belongs to the TVP38/TMEM64 family.</text>
</comment>
<evidence type="ECO:0000256" key="2">
    <source>
        <dbReference type="ARBA" id="ARBA00022475"/>
    </source>
</evidence>
<dbReference type="PANTHER" id="PTHR12677:SF49">
    <property type="entry name" value="TVP38_TMEM64 FAMILY MEMBRANE PROTEIN"/>
    <property type="match status" value="1"/>
</dbReference>
<dbReference type="Proteomes" id="UP000694308">
    <property type="component" value="Unassembled WGS sequence"/>
</dbReference>
<feature type="transmembrane region" description="Helical" evidence="6">
    <location>
        <begin position="90"/>
        <end position="107"/>
    </location>
</feature>
<comment type="caution">
    <text evidence="6">Lacks conserved residue(s) required for the propagation of feature annotation.</text>
</comment>
<comment type="caution">
    <text evidence="8">The sequence shown here is derived from an EMBL/GenBank/DDBJ whole genome shotgun (WGS) entry which is preliminary data.</text>
</comment>
<keyword evidence="9" id="KW-1185">Reference proteome</keyword>
<keyword evidence="3 6" id="KW-0812">Transmembrane</keyword>
<evidence type="ECO:0000256" key="5">
    <source>
        <dbReference type="ARBA" id="ARBA00023136"/>
    </source>
</evidence>
<comment type="subcellular location">
    <subcellularLocation>
        <location evidence="1 6">Cell membrane</location>
        <topology evidence="1 6">Multi-pass membrane protein</topology>
    </subcellularLocation>
</comment>
<sequence>MEQVQRMKWNVLVNGSAFIGLVLTVLAFIYGIQTHIFTSQTAMETFLRRFGWFAPFIFIIFQAVQVVLPISPGGLGCVGGVLAFGAVQGFIYNYIGICIGSIAAFLLSRRYGINFVRNISKKETFDKYAGWLQKPGFEKAFAIAIFMPVAPDDFLCYLAGVSKIKFEKFIMIILLGKPCAIAAYSFGLTLIIKHLSALL</sequence>
<protein>
    <recommendedName>
        <fullName evidence="6">TVP38/TMEM64 family membrane protein</fullName>
    </recommendedName>
</protein>
<evidence type="ECO:0000256" key="3">
    <source>
        <dbReference type="ARBA" id="ARBA00022692"/>
    </source>
</evidence>
<evidence type="ECO:0000313" key="8">
    <source>
        <dbReference type="EMBL" id="MBV7274019.1"/>
    </source>
</evidence>
<feature type="transmembrane region" description="Helical" evidence="6">
    <location>
        <begin position="169"/>
        <end position="192"/>
    </location>
</feature>
<gene>
    <name evidence="8" type="ORF">I6U48_14020</name>
</gene>
<organism evidence="8 9">
    <name type="scientific">Clostridium thailandense</name>
    <dbReference type="NCBI Taxonomy" id="2794346"/>
    <lineage>
        <taxon>Bacteria</taxon>
        <taxon>Bacillati</taxon>
        <taxon>Bacillota</taxon>
        <taxon>Clostridia</taxon>
        <taxon>Eubacteriales</taxon>
        <taxon>Clostridiaceae</taxon>
        <taxon>Clostridium</taxon>
    </lineage>
</organism>
<evidence type="ECO:0000256" key="4">
    <source>
        <dbReference type="ARBA" id="ARBA00022989"/>
    </source>
</evidence>
<keyword evidence="5 6" id="KW-0472">Membrane</keyword>
<evidence type="ECO:0000256" key="6">
    <source>
        <dbReference type="RuleBase" id="RU366058"/>
    </source>
</evidence>
<dbReference type="EMBL" id="JAEEGC010000062">
    <property type="protein sequence ID" value="MBV7274019.1"/>
    <property type="molecule type" value="Genomic_DNA"/>
</dbReference>
<evidence type="ECO:0000256" key="1">
    <source>
        <dbReference type="ARBA" id="ARBA00004651"/>
    </source>
</evidence>
<keyword evidence="4 6" id="KW-1133">Transmembrane helix</keyword>